<dbReference type="InterPro" id="IPR025877">
    <property type="entry name" value="MobA-like_NTP_Trfase"/>
</dbReference>
<dbReference type="Proteomes" id="UP000823960">
    <property type="component" value="Unassembled WGS sequence"/>
</dbReference>
<reference evidence="20" key="1">
    <citation type="submission" date="2020-10" db="EMBL/GenBank/DDBJ databases">
        <authorList>
            <person name="Gilroy R."/>
        </authorList>
    </citation>
    <scope>NUCLEOTIDE SEQUENCE</scope>
    <source>
        <strain evidence="20">1370</strain>
    </source>
</reference>
<dbReference type="GO" id="GO:0000287">
    <property type="term" value="F:magnesium ion binding"/>
    <property type="evidence" value="ECO:0007669"/>
    <property type="project" value="UniProtKB-UniRule"/>
</dbReference>
<dbReference type="AlphaFoldDB" id="A0A9D1NPV4"/>
<accession>A0A9D1NPV4</accession>
<dbReference type="Pfam" id="PF12804">
    <property type="entry name" value="NTP_transf_3"/>
    <property type="match status" value="1"/>
</dbReference>
<evidence type="ECO:0000313" key="21">
    <source>
        <dbReference type="Proteomes" id="UP000823960"/>
    </source>
</evidence>
<dbReference type="InterPro" id="IPR029044">
    <property type="entry name" value="Nucleotide-diphossugar_trans"/>
</dbReference>
<comment type="pathway">
    <text evidence="18">Nucleotide-sugar biosynthesis; UDP-N-acetyl-alpha-D-glucosamine biosynthesis; UDP-N-acetyl-alpha-D-glucosamine from N-acetyl-alpha-D-glucosamine 1-phosphate: step 1/1.</text>
</comment>
<dbReference type="Gene3D" id="2.160.10.10">
    <property type="entry name" value="Hexapeptide repeat proteins"/>
    <property type="match status" value="1"/>
</dbReference>
<comment type="catalytic activity">
    <reaction evidence="16 18">
        <text>N-acetyl-alpha-D-glucosamine 1-phosphate + UTP + H(+) = UDP-N-acetyl-alpha-D-glucosamine + diphosphate</text>
        <dbReference type="Rhea" id="RHEA:13509"/>
        <dbReference type="ChEBI" id="CHEBI:15378"/>
        <dbReference type="ChEBI" id="CHEBI:33019"/>
        <dbReference type="ChEBI" id="CHEBI:46398"/>
        <dbReference type="ChEBI" id="CHEBI:57705"/>
        <dbReference type="ChEBI" id="CHEBI:57776"/>
        <dbReference type="EC" id="2.7.7.23"/>
    </reaction>
</comment>
<evidence type="ECO:0000256" key="10">
    <source>
        <dbReference type="ARBA" id="ARBA00022960"/>
    </source>
</evidence>
<feature type="binding site" evidence="18">
    <location>
        <position position="438"/>
    </location>
    <ligand>
        <name>acetyl-CoA</name>
        <dbReference type="ChEBI" id="CHEBI:57288"/>
    </ligand>
</feature>
<keyword evidence="4 18" id="KW-0963">Cytoplasm</keyword>
<dbReference type="PANTHER" id="PTHR43584:SF3">
    <property type="entry name" value="BIFUNCTIONAL PROTEIN GLMU"/>
    <property type="match status" value="1"/>
</dbReference>
<comment type="caution">
    <text evidence="18">Lacks conserved residue(s) required for the propagation of feature annotation.</text>
</comment>
<feature type="binding site" evidence="18">
    <location>
        <position position="21"/>
    </location>
    <ligand>
        <name>UDP-N-acetyl-alpha-D-glucosamine</name>
        <dbReference type="ChEBI" id="CHEBI:57705"/>
    </ligand>
</feature>
<feature type="binding site" evidence="18">
    <location>
        <position position="226"/>
    </location>
    <ligand>
        <name>UDP-N-acetyl-alpha-D-glucosamine</name>
        <dbReference type="ChEBI" id="CHEBI:57705"/>
    </ligand>
</feature>
<keyword evidence="10 18" id="KW-0133">Cell shape</keyword>
<keyword evidence="9 18" id="KW-0460">Magnesium</keyword>
<dbReference type="GO" id="GO:0003977">
    <property type="term" value="F:UDP-N-acetylglucosamine diphosphorylase activity"/>
    <property type="evidence" value="ECO:0007669"/>
    <property type="project" value="UniProtKB-UniRule"/>
</dbReference>
<dbReference type="NCBIfam" id="TIGR01173">
    <property type="entry name" value="glmU"/>
    <property type="match status" value="1"/>
</dbReference>
<evidence type="ECO:0000256" key="8">
    <source>
        <dbReference type="ARBA" id="ARBA00022737"/>
    </source>
</evidence>
<evidence type="ECO:0000256" key="15">
    <source>
        <dbReference type="ARBA" id="ARBA00048247"/>
    </source>
</evidence>
<keyword evidence="12 18" id="KW-0511">Multifunctional enzyme</keyword>
<organism evidence="20 21">
    <name type="scientific">Candidatus Faeciplasma avium</name>
    <dbReference type="NCBI Taxonomy" id="2840798"/>
    <lineage>
        <taxon>Bacteria</taxon>
        <taxon>Bacillati</taxon>
        <taxon>Bacillota</taxon>
        <taxon>Clostridia</taxon>
        <taxon>Eubacteriales</taxon>
        <taxon>Oscillospiraceae</taxon>
        <taxon>Oscillospiraceae incertae sedis</taxon>
        <taxon>Candidatus Faeciplasma</taxon>
    </lineage>
</organism>
<evidence type="ECO:0000256" key="4">
    <source>
        <dbReference type="ARBA" id="ARBA00022490"/>
    </source>
</evidence>
<dbReference type="GO" id="GO:0006048">
    <property type="term" value="P:UDP-N-acetylglucosamine biosynthetic process"/>
    <property type="evidence" value="ECO:0007669"/>
    <property type="project" value="InterPro"/>
</dbReference>
<dbReference type="GO" id="GO:0071555">
    <property type="term" value="P:cell wall organization"/>
    <property type="evidence" value="ECO:0007669"/>
    <property type="project" value="UniProtKB-KW"/>
</dbReference>
<feature type="binding site" evidence="18">
    <location>
        <position position="331"/>
    </location>
    <ligand>
        <name>UDP-N-acetyl-alpha-D-glucosamine</name>
        <dbReference type="ChEBI" id="CHEBI:57705"/>
    </ligand>
</feature>
<dbReference type="GO" id="GO:0016020">
    <property type="term" value="C:membrane"/>
    <property type="evidence" value="ECO:0007669"/>
    <property type="project" value="GOC"/>
</dbReference>
<evidence type="ECO:0000256" key="5">
    <source>
        <dbReference type="ARBA" id="ARBA00022679"/>
    </source>
</evidence>
<keyword evidence="7 18" id="KW-0479">Metal-binding</keyword>
<keyword evidence="6 18" id="KW-0548">Nucleotidyltransferase</keyword>
<comment type="function">
    <text evidence="17 18">Catalyzes the last two sequential reactions in the de novo biosynthetic pathway for UDP-N-acetylglucosamine (UDP-GlcNAc). The C-terminal domain catalyzes the transfer of acetyl group from acetyl coenzyme A to glucosamine-1-phosphate (GlcN-1-P) to produce N-acetylglucosamine-1-phosphate (GlcNAc-1-P), which is converted into UDP-GlcNAc by the transfer of uridine 5-monophosphate (from uridine 5-triphosphate), a reaction catalyzed by the N-terminal domain.</text>
</comment>
<feature type="domain" description="MobA-like NTP transferase" evidence="19">
    <location>
        <begin position="4"/>
        <end position="131"/>
    </location>
</feature>
<dbReference type="InterPro" id="IPR001451">
    <property type="entry name" value="Hexapep"/>
</dbReference>
<dbReference type="HAMAP" id="MF_01631">
    <property type="entry name" value="GlmU"/>
    <property type="match status" value="1"/>
</dbReference>
<keyword evidence="11 18" id="KW-0573">Peptidoglycan synthesis</keyword>
<evidence type="ECO:0000256" key="17">
    <source>
        <dbReference type="ARBA" id="ARBA00049628"/>
    </source>
</evidence>
<dbReference type="CDD" id="cd03353">
    <property type="entry name" value="LbH_GlmU_C"/>
    <property type="match status" value="1"/>
</dbReference>
<evidence type="ECO:0000256" key="12">
    <source>
        <dbReference type="ARBA" id="ARBA00023268"/>
    </source>
</evidence>
<evidence type="ECO:0000256" key="11">
    <source>
        <dbReference type="ARBA" id="ARBA00022984"/>
    </source>
</evidence>
<comment type="subunit">
    <text evidence="18">Homotrimer.</text>
</comment>
<comment type="similarity">
    <text evidence="2 18">In the C-terminal section; belongs to the transferase hexapeptide repeat family.</text>
</comment>
<dbReference type="CDD" id="cd02540">
    <property type="entry name" value="GT2_GlmU_N_bac"/>
    <property type="match status" value="1"/>
</dbReference>
<comment type="cofactor">
    <cofactor evidence="18">
        <name>Mg(2+)</name>
        <dbReference type="ChEBI" id="CHEBI:18420"/>
    </cofactor>
    <text evidence="18">Binds 1 Mg(2+) ion per subunit.</text>
</comment>
<evidence type="ECO:0000256" key="13">
    <source>
        <dbReference type="ARBA" id="ARBA00023315"/>
    </source>
</evidence>
<feature type="binding site" evidence="18">
    <location>
        <position position="71"/>
    </location>
    <ligand>
        <name>UDP-N-acetyl-alpha-D-glucosamine</name>
        <dbReference type="ChEBI" id="CHEBI:57705"/>
    </ligand>
</feature>
<dbReference type="GO" id="GO:0005737">
    <property type="term" value="C:cytoplasm"/>
    <property type="evidence" value="ECO:0007669"/>
    <property type="project" value="UniProtKB-SubCell"/>
</dbReference>
<dbReference type="Pfam" id="PF00132">
    <property type="entry name" value="Hexapep"/>
    <property type="match status" value="3"/>
</dbReference>
<proteinExistence type="inferred from homology"/>
<feature type="binding site" evidence="18">
    <location>
        <position position="153"/>
    </location>
    <ligand>
        <name>UDP-N-acetyl-alpha-D-glucosamine</name>
        <dbReference type="ChEBI" id="CHEBI:57705"/>
    </ligand>
</feature>
<reference evidence="20" key="2">
    <citation type="journal article" date="2021" name="PeerJ">
        <title>Extensive microbial diversity within the chicken gut microbiome revealed by metagenomics and culture.</title>
        <authorList>
            <person name="Gilroy R."/>
            <person name="Ravi A."/>
            <person name="Getino M."/>
            <person name="Pursley I."/>
            <person name="Horton D.L."/>
            <person name="Alikhan N.F."/>
            <person name="Baker D."/>
            <person name="Gharbi K."/>
            <person name="Hall N."/>
            <person name="Watson M."/>
            <person name="Adriaenssens E.M."/>
            <person name="Foster-Nyarko E."/>
            <person name="Jarju S."/>
            <person name="Secka A."/>
            <person name="Antonio M."/>
            <person name="Oren A."/>
            <person name="Chaudhuri R.R."/>
            <person name="La Ragione R."/>
            <person name="Hildebrand F."/>
            <person name="Pallen M.J."/>
        </authorList>
    </citation>
    <scope>NUCLEOTIDE SEQUENCE</scope>
    <source>
        <strain evidence="20">1370</strain>
    </source>
</reference>
<keyword evidence="14 18" id="KW-0961">Cell wall biogenesis/degradation</keyword>
<dbReference type="EMBL" id="DVOL01000020">
    <property type="protein sequence ID" value="HIV10373.1"/>
    <property type="molecule type" value="Genomic_DNA"/>
</dbReference>
<feature type="binding site" evidence="18">
    <location>
        <position position="226"/>
    </location>
    <ligand>
        <name>Mg(2+)</name>
        <dbReference type="ChEBI" id="CHEBI:18420"/>
    </ligand>
</feature>
<gene>
    <name evidence="18 20" type="primary">glmU</name>
    <name evidence="20" type="ORF">IAD28_01595</name>
</gene>
<evidence type="ECO:0000256" key="2">
    <source>
        <dbReference type="ARBA" id="ARBA00007707"/>
    </source>
</evidence>
<evidence type="ECO:0000256" key="9">
    <source>
        <dbReference type="ARBA" id="ARBA00022842"/>
    </source>
</evidence>
<keyword evidence="13 18" id="KW-0012">Acyltransferase</keyword>
<comment type="pathway">
    <text evidence="18">Bacterial outer membrane biogenesis; LPS lipid A biosynthesis.</text>
</comment>
<dbReference type="SUPFAM" id="SSF53448">
    <property type="entry name" value="Nucleotide-diphospho-sugar transferases"/>
    <property type="match status" value="1"/>
</dbReference>
<sequence length="463" mass="49455">MNNAVILAGGMGKRMKSDKPKVLLEVLGKPMLQWVIDACNDAGISNICVVKGYGADMLDEYLLGSLRTVLQPERLGTGHAVSCASCFLEEFSDGNTLIACGDSPFIDPETIKSSLELHIASKSAVTVITARLDNPRGYGRIIRSEDGIEGIVEEKDCSDSQRKINEISSGCYWFNTKKLLEALPRLQRNNSQGEYYLTDTISILKSDGCVAQAYLSDNQDSVLGANDRAGLLKLNDIARMKVIFKHLEAGVELISTDAVTISPDVKIAPGAKILPGSMLMGKTIIGRDSVIGPNTRLLNVTVGERSTLDNVVATDSRVGSDAKIGPFVQLRPGSVIADKAHIGNFVEIKNSAIGKGSSVSHLTYIGDSDVGKNVNFGCGTVTVNYDGSVKSRCEIGDNAFIGCNTNLVAPVKIGEAAYTAAGSTITKDVPDGALAIERGTQVIKEDYAKQKLKRHLEKGKALD</sequence>
<evidence type="ECO:0000256" key="7">
    <source>
        <dbReference type="ARBA" id="ARBA00022723"/>
    </source>
</evidence>
<dbReference type="EC" id="2.7.7.23" evidence="18"/>
<feature type="binding site" evidence="18">
    <location>
        <position position="375"/>
    </location>
    <ligand>
        <name>UDP-N-acetyl-alpha-D-glucosamine</name>
        <dbReference type="ChEBI" id="CHEBI:57705"/>
    </ligand>
</feature>
<comment type="catalytic activity">
    <reaction evidence="15 18">
        <text>alpha-D-glucosamine 1-phosphate + acetyl-CoA = N-acetyl-alpha-D-glucosamine 1-phosphate + CoA + H(+)</text>
        <dbReference type="Rhea" id="RHEA:13725"/>
        <dbReference type="ChEBI" id="CHEBI:15378"/>
        <dbReference type="ChEBI" id="CHEBI:57287"/>
        <dbReference type="ChEBI" id="CHEBI:57288"/>
        <dbReference type="ChEBI" id="CHEBI:57776"/>
        <dbReference type="ChEBI" id="CHEBI:58516"/>
        <dbReference type="EC" id="2.3.1.157"/>
    </reaction>
</comment>
<protein>
    <recommendedName>
        <fullName evidence="18">Bifunctional protein GlmU</fullName>
    </recommendedName>
    <domain>
        <recommendedName>
            <fullName evidence="18">UDP-N-acetylglucosamine pyrophosphorylase</fullName>
            <ecNumber evidence="18">2.7.7.23</ecNumber>
        </recommendedName>
        <alternativeName>
            <fullName evidence="18">N-acetylglucosamine-1-phosphate uridyltransferase</fullName>
        </alternativeName>
    </domain>
    <domain>
        <recommendedName>
            <fullName evidence="18">Glucosamine-1-phosphate N-acetyltransferase</fullName>
            <ecNumber evidence="18">2.3.1.157</ecNumber>
        </recommendedName>
    </domain>
</protein>
<comment type="caution">
    <text evidence="20">The sequence shown here is derived from an EMBL/GenBank/DDBJ whole genome shotgun (WGS) entry which is preliminary data.</text>
</comment>
<feature type="region of interest" description="N-acetyltransferase" evidence="18">
    <location>
        <begin position="250"/>
        <end position="463"/>
    </location>
</feature>
<feature type="binding site" evidence="18">
    <location>
        <position position="139"/>
    </location>
    <ligand>
        <name>UDP-N-acetyl-alpha-D-glucosamine</name>
        <dbReference type="ChEBI" id="CHEBI:57705"/>
    </ligand>
</feature>
<feature type="binding site" evidence="18">
    <location>
        <position position="349"/>
    </location>
    <ligand>
        <name>UDP-N-acetyl-alpha-D-glucosamine</name>
        <dbReference type="ChEBI" id="CHEBI:57705"/>
    </ligand>
</feature>
<feature type="active site" description="Proton acceptor" evidence="18">
    <location>
        <position position="361"/>
    </location>
</feature>
<feature type="binding site" evidence="18">
    <location>
        <position position="102"/>
    </location>
    <ligand>
        <name>Mg(2+)</name>
        <dbReference type="ChEBI" id="CHEBI:18420"/>
    </ligand>
</feature>
<comment type="subcellular location">
    <subcellularLocation>
        <location evidence="1 18">Cytoplasm</location>
    </subcellularLocation>
</comment>
<dbReference type="PANTHER" id="PTHR43584">
    <property type="entry name" value="NUCLEOTIDYL TRANSFERASE"/>
    <property type="match status" value="1"/>
</dbReference>
<keyword evidence="5 18" id="KW-0808">Transferase</keyword>
<dbReference type="GO" id="GO:0008360">
    <property type="term" value="P:regulation of cell shape"/>
    <property type="evidence" value="ECO:0007669"/>
    <property type="project" value="UniProtKB-KW"/>
</dbReference>
<dbReference type="InterPro" id="IPR011004">
    <property type="entry name" value="Trimer_LpxA-like_sf"/>
</dbReference>
<feature type="region of interest" description="Pyrophosphorylase" evidence="18">
    <location>
        <begin position="1"/>
        <end position="228"/>
    </location>
</feature>
<feature type="region of interest" description="Linker" evidence="18">
    <location>
        <begin position="229"/>
        <end position="249"/>
    </location>
</feature>
<feature type="binding site" evidence="18">
    <location>
        <position position="421"/>
    </location>
    <ligand>
        <name>acetyl-CoA</name>
        <dbReference type="ChEBI" id="CHEBI:57288"/>
    </ligand>
</feature>
<evidence type="ECO:0000256" key="18">
    <source>
        <dbReference type="HAMAP-Rule" id="MF_01631"/>
    </source>
</evidence>
<dbReference type="GO" id="GO:0009245">
    <property type="term" value="P:lipid A biosynthetic process"/>
    <property type="evidence" value="ECO:0007669"/>
    <property type="project" value="UniProtKB-UniRule"/>
</dbReference>
<dbReference type="GO" id="GO:0019134">
    <property type="term" value="F:glucosamine-1-phosphate N-acetyltransferase activity"/>
    <property type="evidence" value="ECO:0007669"/>
    <property type="project" value="UniProtKB-UniRule"/>
</dbReference>
<name>A0A9D1NPV4_9FIRM</name>
<feature type="binding site" evidence="18">
    <location>
        <position position="364"/>
    </location>
    <ligand>
        <name>UDP-N-acetyl-alpha-D-glucosamine</name>
        <dbReference type="ChEBI" id="CHEBI:57705"/>
    </ligand>
</feature>
<dbReference type="SUPFAM" id="SSF51161">
    <property type="entry name" value="Trimeric LpxA-like enzymes"/>
    <property type="match status" value="1"/>
</dbReference>
<dbReference type="EC" id="2.3.1.157" evidence="18"/>
<comment type="similarity">
    <text evidence="3 18">In the N-terminal section; belongs to the N-acetylglucosamine-1-phosphate uridyltransferase family.</text>
</comment>
<dbReference type="GO" id="GO:0000902">
    <property type="term" value="P:cell morphogenesis"/>
    <property type="evidence" value="ECO:0007669"/>
    <property type="project" value="UniProtKB-UniRule"/>
</dbReference>
<evidence type="ECO:0000259" key="19">
    <source>
        <dbReference type="Pfam" id="PF12804"/>
    </source>
</evidence>
<dbReference type="InterPro" id="IPR005882">
    <property type="entry name" value="Bifunctional_GlmU"/>
</dbReference>
<dbReference type="InterPro" id="IPR038009">
    <property type="entry name" value="GlmU_C_LbH"/>
</dbReference>
<comment type="pathway">
    <text evidence="18">Nucleotide-sugar biosynthesis; UDP-N-acetyl-alpha-D-glucosamine biosynthesis; N-acetyl-alpha-D-glucosamine 1-phosphate from alpha-D-glucosamine 6-phosphate (route II): step 2/2.</text>
</comment>
<evidence type="ECO:0000256" key="14">
    <source>
        <dbReference type="ARBA" id="ARBA00023316"/>
    </source>
</evidence>
<feature type="binding site" evidence="18">
    <location>
        <begin position="76"/>
        <end position="77"/>
    </location>
    <ligand>
        <name>UDP-N-acetyl-alpha-D-glucosamine</name>
        <dbReference type="ChEBI" id="CHEBI:57705"/>
    </ligand>
</feature>
<evidence type="ECO:0000256" key="16">
    <source>
        <dbReference type="ARBA" id="ARBA00048493"/>
    </source>
</evidence>
<dbReference type="GO" id="GO:0009252">
    <property type="term" value="P:peptidoglycan biosynthetic process"/>
    <property type="evidence" value="ECO:0007669"/>
    <property type="project" value="UniProtKB-UniRule"/>
</dbReference>
<dbReference type="InterPro" id="IPR050065">
    <property type="entry name" value="GlmU-like"/>
</dbReference>
<keyword evidence="8 18" id="KW-0677">Repeat</keyword>
<feature type="binding site" evidence="18">
    <location>
        <begin position="384"/>
        <end position="385"/>
    </location>
    <ligand>
        <name>acetyl-CoA</name>
        <dbReference type="ChEBI" id="CHEBI:57288"/>
    </ligand>
</feature>
<evidence type="ECO:0000256" key="1">
    <source>
        <dbReference type="ARBA" id="ARBA00004496"/>
    </source>
</evidence>
<evidence type="ECO:0000313" key="20">
    <source>
        <dbReference type="EMBL" id="HIV10373.1"/>
    </source>
</evidence>
<evidence type="ECO:0000256" key="3">
    <source>
        <dbReference type="ARBA" id="ARBA00007947"/>
    </source>
</evidence>
<dbReference type="Gene3D" id="3.90.550.10">
    <property type="entry name" value="Spore Coat Polysaccharide Biosynthesis Protein SpsA, Chain A"/>
    <property type="match status" value="1"/>
</dbReference>
<evidence type="ECO:0000256" key="6">
    <source>
        <dbReference type="ARBA" id="ARBA00022695"/>
    </source>
</evidence>